<proteinExistence type="predicted"/>
<dbReference type="EMBL" id="GBXM01026317">
    <property type="protein sequence ID" value="JAH82260.1"/>
    <property type="molecule type" value="Transcribed_RNA"/>
</dbReference>
<organism evidence="1">
    <name type="scientific">Anguilla anguilla</name>
    <name type="common">European freshwater eel</name>
    <name type="synonym">Muraena anguilla</name>
    <dbReference type="NCBI Taxonomy" id="7936"/>
    <lineage>
        <taxon>Eukaryota</taxon>
        <taxon>Metazoa</taxon>
        <taxon>Chordata</taxon>
        <taxon>Craniata</taxon>
        <taxon>Vertebrata</taxon>
        <taxon>Euteleostomi</taxon>
        <taxon>Actinopterygii</taxon>
        <taxon>Neopterygii</taxon>
        <taxon>Teleostei</taxon>
        <taxon>Anguilliformes</taxon>
        <taxon>Anguillidae</taxon>
        <taxon>Anguilla</taxon>
    </lineage>
</organism>
<reference evidence="1" key="1">
    <citation type="submission" date="2014-11" db="EMBL/GenBank/DDBJ databases">
        <authorList>
            <person name="Amaro Gonzalez C."/>
        </authorList>
    </citation>
    <scope>NUCLEOTIDE SEQUENCE</scope>
</reference>
<dbReference type="AlphaFoldDB" id="A0A0E9VY93"/>
<protein>
    <submittedName>
        <fullName evidence="1">Uncharacterized protein</fullName>
    </submittedName>
</protein>
<sequence length="44" mass="5089">MLCADFVIDMYLYEYPSMALFGLSVGSWLHLKVTFCPTSYALKY</sequence>
<evidence type="ECO:0000313" key="1">
    <source>
        <dbReference type="EMBL" id="JAH82260.1"/>
    </source>
</evidence>
<name>A0A0E9VY93_ANGAN</name>
<reference evidence="1" key="2">
    <citation type="journal article" date="2015" name="Fish Shellfish Immunol.">
        <title>Early steps in the European eel (Anguilla anguilla)-Vibrio vulnificus interaction in the gills: Role of the RtxA13 toxin.</title>
        <authorList>
            <person name="Callol A."/>
            <person name="Pajuelo D."/>
            <person name="Ebbesson L."/>
            <person name="Teles M."/>
            <person name="MacKenzie S."/>
            <person name="Amaro C."/>
        </authorList>
    </citation>
    <scope>NUCLEOTIDE SEQUENCE</scope>
</reference>
<accession>A0A0E9VY93</accession>